<dbReference type="VEuPathDB" id="FungiDB:MFRU_035g00680"/>
<dbReference type="AlphaFoldDB" id="A0A5M9JYP3"/>
<dbReference type="EMBL" id="VICG01000005">
    <property type="protein sequence ID" value="KAA8571835.1"/>
    <property type="molecule type" value="Genomic_DNA"/>
</dbReference>
<keyword evidence="1" id="KW-0040">ANK repeat</keyword>
<protein>
    <submittedName>
        <fullName evidence="2">Uncharacterized protein</fullName>
    </submittedName>
</protein>
<accession>A0A5M9JYP3</accession>
<dbReference type="SUPFAM" id="SSF48403">
    <property type="entry name" value="Ankyrin repeat"/>
    <property type="match status" value="1"/>
</dbReference>
<dbReference type="PROSITE" id="PS50088">
    <property type="entry name" value="ANK_REPEAT"/>
    <property type="match status" value="1"/>
</dbReference>
<name>A0A5M9JYP3_MONFR</name>
<gene>
    <name evidence="2" type="ORF">EYC84_001800</name>
</gene>
<comment type="caution">
    <text evidence="2">The sequence shown here is derived from an EMBL/GenBank/DDBJ whole genome shotgun (WGS) entry which is preliminary data.</text>
</comment>
<sequence length="379" mass="43038">MAEIGVIASGMGVASLGLQLMDGIRKLKEFWDEVKNAPEDIQYAIGHLETLSSVLSDIHTENPDLPPIPSVTATKCLNLCQRGVDMLSMTVKDLNGAISKGRRIGGAKVVLRKDTLEKFRNRLRDAQYMLILARQTYSEALQHEYHKIQIETAQNNARLQQRGFQELGSSITRSVELLNCAVASKEIPSSQVIASDDESHHDTITSVQSRTQLRTTKQTKLFQIKLKMPQWFSHTNYTLDFSGFQAPSGWTFSFRQYYIVDYDSPAMFFTVHQDLTELQLLLKSKNATPFDKFSHGETLLDCAFKYGSYNIVELLLNEGADFDYSYTGFVYFMLWISPDTHDLQRLSYYWSKARCPGSEDQVLDLLLALQIAKFVPRSI</sequence>
<proteinExistence type="predicted"/>
<evidence type="ECO:0000313" key="2">
    <source>
        <dbReference type="EMBL" id="KAA8571835.1"/>
    </source>
</evidence>
<evidence type="ECO:0000256" key="1">
    <source>
        <dbReference type="PROSITE-ProRule" id="PRU00023"/>
    </source>
</evidence>
<feature type="repeat" description="ANK" evidence="1">
    <location>
        <begin position="295"/>
        <end position="327"/>
    </location>
</feature>
<dbReference type="InterPro" id="IPR036770">
    <property type="entry name" value="Ankyrin_rpt-contain_sf"/>
</dbReference>
<keyword evidence="3" id="KW-1185">Reference proteome</keyword>
<dbReference type="Gene3D" id="1.25.40.20">
    <property type="entry name" value="Ankyrin repeat-containing domain"/>
    <property type="match status" value="1"/>
</dbReference>
<dbReference type="PROSITE" id="PS50297">
    <property type="entry name" value="ANK_REP_REGION"/>
    <property type="match status" value="1"/>
</dbReference>
<dbReference type="Proteomes" id="UP000322873">
    <property type="component" value="Unassembled WGS sequence"/>
</dbReference>
<reference evidence="2 3" key="1">
    <citation type="submission" date="2019-06" db="EMBL/GenBank/DDBJ databases">
        <title>Genome Sequence of the Brown Rot Fungal Pathogen Monilinia fructicola.</title>
        <authorList>
            <person name="De Miccolis Angelini R.M."/>
            <person name="Landi L."/>
            <person name="Abate D."/>
            <person name="Pollastro S."/>
            <person name="Romanazzi G."/>
            <person name="Faretra F."/>
        </authorList>
    </citation>
    <scope>NUCLEOTIDE SEQUENCE [LARGE SCALE GENOMIC DNA]</scope>
    <source>
        <strain evidence="2 3">Mfrc123</strain>
    </source>
</reference>
<dbReference type="InterPro" id="IPR002110">
    <property type="entry name" value="Ankyrin_rpt"/>
</dbReference>
<organism evidence="2 3">
    <name type="scientific">Monilinia fructicola</name>
    <name type="common">Brown rot fungus</name>
    <name type="synonym">Ciboria fructicola</name>
    <dbReference type="NCBI Taxonomy" id="38448"/>
    <lineage>
        <taxon>Eukaryota</taxon>
        <taxon>Fungi</taxon>
        <taxon>Dikarya</taxon>
        <taxon>Ascomycota</taxon>
        <taxon>Pezizomycotina</taxon>
        <taxon>Leotiomycetes</taxon>
        <taxon>Helotiales</taxon>
        <taxon>Sclerotiniaceae</taxon>
        <taxon>Monilinia</taxon>
    </lineage>
</organism>
<dbReference type="SMART" id="SM00248">
    <property type="entry name" value="ANK"/>
    <property type="match status" value="1"/>
</dbReference>
<evidence type="ECO:0000313" key="3">
    <source>
        <dbReference type="Proteomes" id="UP000322873"/>
    </source>
</evidence>